<evidence type="ECO:0000313" key="1">
    <source>
        <dbReference type="EMBL" id="MFC4131140.1"/>
    </source>
</evidence>
<evidence type="ECO:0000313" key="2">
    <source>
        <dbReference type="Proteomes" id="UP001595816"/>
    </source>
</evidence>
<proteinExistence type="predicted"/>
<dbReference type="Pfam" id="PF19381">
    <property type="entry name" value="DUF5956"/>
    <property type="match status" value="1"/>
</dbReference>
<comment type="caution">
    <text evidence="1">The sequence shown here is derived from an EMBL/GenBank/DDBJ whole genome shotgun (WGS) entry which is preliminary data.</text>
</comment>
<sequence length="154" mass="17182">MATAAPLSSWDNLNQLASEPIGQSDVIELPDSGWGAIIAWLSPRDRVARLLDDRVHTTWVRIESNAGPSQFHERRSQAEQDALDHDVDGYLADASVPPRPRGYRWFLRLPPDLDGNAFWARVHSAMDEAQPTPVHPGDVKQVLQHVFASIFPAE</sequence>
<keyword evidence="2" id="KW-1185">Reference proteome</keyword>
<dbReference type="EMBL" id="JBHSAY010000006">
    <property type="protein sequence ID" value="MFC4131140.1"/>
    <property type="molecule type" value="Genomic_DNA"/>
</dbReference>
<protein>
    <submittedName>
        <fullName evidence="1">DUF5956 family protein</fullName>
    </submittedName>
</protein>
<organism evidence="1 2">
    <name type="scientific">Hamadaea flava</name>
    <dbReference type="NCBI Taxonomy" id="1742688"/>
    <lineage>
        <taxon>Bacteria</taxon>
        <taxon>Bacillati</taxon>
        <taxon>Actinomycetota</taxon>
        <taxon>Actinomycetes</taxon>
        <taxon>Micromonosporales</taxon>
        <taxon>Micromonosporaceae</taxon>
        <taxon>Hamadaea</taxon>
    </lineage>
</organism>
<accession>A0ABV8LK65</accession>
<dbReference type="InterPro" id="IPR046000">
    <property type="entry name" value="DUF5956"/>
</dbReference>
<dbReference type="RefSeq" id="WP_253754386.1">
    <property type="nucleotide sequence ID" value="NZ_JAMZDZ010000001.1"/>
</dbReference>
<name>A0ABV8LK65_9ACTN</name>
<gene>
    <name evidence="1" type="ORF">ACFOZ4_11050</name>
</gene>
<reference evidence="2" key="1">
    <citation type="journal article" date="2019" name="Int. J. Syst. Evol. Microbiol.">
        <title>The Global Catalogue of Microorganisms (GCM) 10K type strain sequencing project: providing services to taxonomists for standard genome sequencing and annotation.</title>
        <authorList>
            <consortium name="The Broad Institute Genomics Platform"/>
            <consortium name="The Broad Institute Genome Sequencing Center for Infectious Disease"/>
            <person name="Wu L."/>
            <person name="Ma J."/>
        </authorList>
    </citation>
    <scope>NUCLEOTIDE SEQUENCE [LARGE SCALE GENOMIC DNA]</scope>
    <source>
        <strain evidence="2">CGMCC 4.7289</strain>
    </source>
</reference>
<dbReference type="Proteomes" id="UP001595816">
    <property type="component" value="Unassembled WGS sequence"/>
</dbReference>